<name>B3MBP7_DROAN</name>
<sequence length="507" mass="56289">MSKYQKLDGGRPPTTHEDDFDCFDNDNSENRSPRAPNNYHKYSNDDNTVNNNSINMVTIVPRAVGHSDEQTWEVPLLVDNNQGCENELMELDMERVTLPISRTEHGSFKCQYLQRGFDPDVKSKSSQEAKTKILVAILLCSIFMIIEFLGGLAAGSLAIMTDAAHLASDCISFVIGLVAVWVSDRPPDKRMSFGYKRFEVLGALISILGIWLLTTFLVVVAIQRIISQDFDLNINVMMTISGIGIAINIVMIFVLHGSWFMGGHGHSHSPGHGHGHSHNSGPGTNHGHSHSHTRSDSQSNFYPLAPTGSESSLITAVGEASDISNELPHNERFFNQSDSKPLMSDGTPCLSVKPHLANEEKNLNLRAAMIHVIGDLVQSLGVFFAAVLIKFFPSAKYFDPLCTLLFSVIVIMTTLQLFRESMVILLDAVPPNFCIKSLERDLSNIEGVRSVHHVNVWQHTSNHIVMMAHLVTDVQCDNEVMRAAKRLVYGHPYNVRHATIQIERPPT</sequence>
<comment type="similarity">
    <text evidence="2">Belongs to the cation diffusion facilitator (CDF) transporter (TC 2.A.4) family. SLC30A subfamily.</text>
</comment>
<dbReference type="Pfam" id="PF01545">
    <property type="entry name" value="Cation_efflux"/>
    <property type="match status" value="1"/>
</dbReference>
<dbReference type="HOGENOM" id="CLU_013430_0_1_1"/>
<evidence type="ECO:0000313" key="15">
    <source>
        <dbReference type="Proteomes" id="UP000007801"/>
    </source>
</evidence>
<dbReference type="Gene3D" id="1.20.1510.10">
    <property type="entry name" value="Cation efflux protein transmembrane domain"/>
    <property type="match status" value="1"/>
</dbReference>
<keyword evidence="5" id="KW-0864">Zinc transport</keyword>
<reference evidence="13" key="2">
    <citation type="journal article" date="2008" name="Bioinformatics">
        <title>Assembly reconciliation.</title>
        <authorList>
            <person name="Zimin A.V."/>
            <person name="Smith D.R."/>
            <person name="Sutton G."/>
            <person name="Yorke J.A."/>
        </authorList>
    </citation>
    <scope>NUCLEOTIDE SEQUENCE</scope>
    <source>
        <strain evidence="13">TSC#14024-0371.13</strain>
    </source>
</reference>
<dbReference type="Proteomes" id="UP000007801">
    <property type="component" value="Unassembled WGS sequence"/>
</dbReference>
<proteinExistence type="inferred from homology"/>
<dbReference type="InterPro" id="IPR050681">
    <property type="entry name" value="CDF/SLC30A"/>
</dbReference>
<dbReference type="InterPro" id="IPR058533">
    <property type="entry name" value="Cation_efflux_TM"/>
</dbReference>
<evidence type="ECO:0000256" key="2">
    <source>
        <dbReference type="ARBA" id="ARBA00008873"/>
    </source>
</evidence>
<evidence type="ECO:0000256" key="5">
    <source>
        <dbReference type="ARBA" id="ARBA00022906"/>
    </source>
</evidence>
<keyword evidence="4 10" id="KW-0812">Transmembrane</keyword>
<feature type="transmembrane region" description="Helical" evidence="10">
    <location>
        <begin position="232"/>
        <end position="255"/>
    </location>
</feature>
<evidence type="ECO:0000256" key="10">
    <source>
        <dbReference type="SAM" id="Phobius"/>
    </source>
</evidence>
<gene>
    <name evidence="13" type="primary">Dana\GF13836</name>
    <name evidence="13" type="synonym">dana_GLEANR_13843</name>
    <name evidence="13" type="ORF">GF13836</name>
</gene>
<reference evidence="13 15" key="1">
    <citation type="journal article" date="2007" name="Nature">
        <title>Evolution of genes and genomes on the Drosophila phylogeny.</title>
        <authorList>
            <consortium name="Drosophila 12 Genomes Consortium"/>
            <person name="Clark A.G."/>
            <person name="Eisen M.B."/>
            <person name="Smith D.R."/>
            <person name="Bergman C.M."/>
            <person name="Oliver B."/>
            <person name="Markow T.A."/>
            <person name="Kaufman T.C."/>
            <person name="Kellis M."/>
            <person name="Gelbart W."/>
            <person name="Iyer V.N."/>
            <person name="Pollard D.A."/>
            <person name="Sackton T.B."/>
            <person name="Larracuente A.M."/>
            <person name="Singh N.D."/>
            <person name="Abad J.P."/>
            <person name="Abt D.N."/>
            <person name="Adryan B."/>
            <person name="Aguade M."/>
            <person name="Akashi H."/>
            <person name="Anderson W.W."/>
            <person name="Aquadro C.F."/>
            <person name="Ardell D.H."/>
            <person name="Arguello R."/>
            <person name="Artieri C.G."/>
            <person name="Barbash D.A."/>
            <person name="Barker D."/>
            <person name="Barsanti P."/>
            <person name="Batterham P."/>
            <person name="Batzoglou S."/>
            <person name="Begun D."/>
            <person name="Bhutkar A."/>
            <person name="Blanco E."/>
            <person name="Bosak S.A."/>
            <person name="Bradley R.K."/>
            <person name="Brand A.D."/>
            <person name="Brent M.R."/>
            <person name="Brooks A.N."/>
            <person name="Brown R.H."/>
            <person name="Butlin R.K."/>
            <person name="Caggese C."/>
            <person name="Calvi B.R."/>
            <person name="Bernardo de Carvalho A."/>
            <person name="Caspi A."/>
            <person name="Castrezana S."/>
            <person name="Celniker S.E."/>
            <person name="Chang J.L."/>
            <person name="Chapple C."/>
            <person name="Chatterji S."/>
            <person name="Chinwalla A."/>
            <person name="Civetta A."/>
            <person name="Clifton S.W."/>
            <person name="Comeron J.M."/>
            <person name="Costello J.C."/>
            <person name="Coyne J.A."/>
            <person name="Daub J."/>
            <person name="David R.G."/>
            <person name="Delcher A.L."/>
            <person name="Delehaunty K."/>
            <person name="Do C.B."/>
            <person name="Ebling H."/>
            <person name="Edwards K."/>
            <person name="Eickbush T."/>
            <person name="Evans J.D."/>
            <person name="Filipski A."/>
            <person name="Findeiss S."/>
            <person name="Freyhult E."/>
            <person name="Fulton L."/>
            <person name="Fulton R."/>
            <person name="Garcia A.C."/>
            <person name="Gardiner A."/>
            <person name="Garfield D.A."/>
            <person name="Garvin B.E."/>
            <person name="Gibson G."/>
            <person name="Gilbert D."/>
            <person name="Gnerre S."/>
            <person name="Godfrey J."/>
            <person name="Good R."/>
            <person name="Gotea V."/>
            <person name="Gravely B."/>
            <person name="Greenberg A.J."/>
            <person name="Griffiths-Jones S."/>
            <person name="Gross S."/>
            <person name="Guigo R."/>
            <person name="Gustafson E.A."/>
            <person name="Haerty W."/>
            <person name="Hahn M.W."/>
            <person name="Halligan D.L."/>
            <person name="Halpern A.L."/>
            <person name="Halter G.M."/>
            <person name="Han M.V."/>
            <person name="Heger A."/>
            <person name="Hillier L."/>
            <person name="Hinrichs A.S."/>
            <person name="Holmes I."/>
            <person name="Hoskins R.A."/>
            <person name="Hubisz M.J."/>
            <person name="Hultmark D."/>
            <person name="Huntley M.A."/>
            <person name="Jaffe D.B."/>
            <person name="Jagadeeshan S."/>
            <person name="Jeck W.R."/>
            <person name="Johnson J."/>
            <person name="Jones C.D."/>
            <person name="Jordan W.C."/>
            <person name="Karpen G.H."/>
            <person name="Kataoka E."/>
            <person name="Keightley P.D."/>
            <person name="Kheradpour P."/>
            <person name="Kirkness E.F."/>
            <person name="Koerich L.B."/>
            <person name="Kristiansen K."/>
            <person name="Kudrna D."/>
            <person name="Kulathinal R.J."/>
            <person name="Kumar S."/>
            <person name="Kwok R."/>
            <person name="Lander E."/>
            <person name="Langley C.H."/>
            <person name="Lapoint R."/>
            <person name="Lazzaro B.P."/>
            <person name="Lee S.J."/>
            <person name="Levesque L."/>
            <person name="Li R."/>
            <person name="Lin C.F."/>
            <person name="Lin M.F."/>
            <person name="Lindblad-Toh K."/>
            <person name="Llopart A."/>
            <person name="Long M."/>
            <person name="Low L."/>
            <person name="Lozovsky E."/>
            <person name="Lu J."/>
            <person name="Luo M."/>
            <person name="Machado C.A."/>
            <person name="Makalowski W."/>
            <person name="Marzo M."/>
            <person name="Matsuda M."/>
            <person name="Matzkin L."/>
            <person name="McAllister B."/>
            <person name="McBride C.S."/>
            <person name="McKernan B."/>
            <person name="McKernan K."/>
            <person name="Mendez-Lago M."/>
            <person name="Minx P."/>
            <person name="Mollenhauer M.U."/>
            <person name="Montooth K."/>
            <person name="Mount S.M."/>
            <person name="Mu X."/>
            <person name="Myers E."/>
            <person name="Negre B."/>
            <person name="Newfeld S."/>
            <person name="Nielsen R."/>
            <person name="Noor M.A."/>
            <person name="O'Grady P."/>
            <person name="Pachter L."/>
            <person name="Papaceit M."/>
            <person name="Parisi M.J."/>
            <person name="Parisi M."/>
            <person name="Parts L."/>
            <person name="Pedersen J.S."/>
            <person name="Pesole G."/>
            <person name="Phillippy A.M."/>
            <person name="Ponting C.P."/>
            <person name="Pop M."/>
            <person name="Porcelli D."/>
            <person name="Powell J.R."/>
            <person name="Prohaska S."/>
            <person name="Pruitt K."/>
            <person name="Puig M."/>
            <person name="Quesneville H."/>
            <person name="Ram K.R."/>
            <person name="Rand D."/>
            <person name="Rasmussen M.D."/>
            <person name="Reed L.K."/>
            <person name="Reenan R."/>
            <person name="Reily A."/>
            <person name="Remington K.A."/>
            <person name="Rieger T.T."/>
            <person name="Ritchie M.G."/>
            <person name="Robin C."/>
            <person name="Rogers Y.H."/>
            <person name="Rohde C."/>
            <person name="Rozas J."/>
            <person name="Rubenfield M.J."/>
            <person name="Ruiz A."/>
            <person name="Russo S."/>
            <person name="Salzberg S.L."/>
            <person name="Sanchez-Gracia A."/>
            <person name="Saranga D.J."/>
            <person name="Sato H."/>
            <person name="Schaeffer S.W."/>
            <person name="Schatz M.C."/>
            <person name="Schlenke T."/>
            <person name="Schwartz R."/>
            <person name="Segarra C."/>
            <person name="Singh R.S."/>
            <person name="Sirot L."/>
            <person name="Sirota M."/>
            <person name="Sisneros N.B."/>
            <person name="Smith C.D."/>
            <person name="Smith T.F."/>
            <person name="Spieth J."/>
            <person name="Stage D.E."/>
            <person name="Stark A."/>
            <person name="Stephan W."/>
            <person name="Strausberg R.L."/>
            <person name="Strempel S."/>
            <person name="Sturgill D."/>
            <person name="Sutton G."/>
            <person name="Sutton G.G."/>
            <person name="Tao W."/>
            <person name="Teichmann S."/>
            <person name="Tobari Y.N."/>
            <person name="Tomimura Y."/>
            <person name="Tsolas J.M."/>
            <person name="Valente V.L."/>
            <person name="Venter E."/>
            <person name="Venter J.C."/>
            <person name="Vicario S."/>
            <person name="Vieira F.G."/>
            <person name="Vilella A.J."/>
            <person name="Villasante A."/>
            <person name="Walenz B."/>
            <person name="Wang J."/>
            <person name="Wasserman M."/>
            <person name="Watts T."/>
            <person name="Wilson D."/>
            <person name="Wilson R.K."/>
            <person name="Wing R.A."/>
            <person name="Wolfner M.F."/>
            <person name="Wong A."/>
            <person name="Wong G.K."/>
            <person name="Wu C.I."/>
            <person name="Wu G."/>
            <person name="Yamamoto D."/>
            <person name="Yang H.P."/>
            <person name="Yang S.P."/>
            <person name="Yorke J.A."/>
            <person name="Yoshida K."/>
            <person name="Zdobnov E."/>
            <person name="Zhang P."/>
            <person name="Zhang Y."/>
            <person name="Zimin A.V."/>
            <person name="Baldwin J."/>
            <person name="Abdouelleil A."/>
            <person name="Abdulkadir J."/>
            <person name="Abebe A."/>
            <person name="Abera B."/>
            <person name="Abreu J."/>
            <person name="Acer S.C."/>
            <person name="Aftuck L."/>
            <person name="Alexander A."/>
            <person name="An P."/>
            <person name="Anderson E."/>
            <person name="Anderson S."/>
            <person name="Arachi H."/>
            <person name="Azer M."/>
            <person name="Bachantsang P."/>
            <person name="Barry A."/>
            <person name="Bayul T."/>
            <person name="Berlin A."/>
            <person name="Bessette D."/>
            <person name="Bloom T."/>
            <person name="Blye J."/>
            <person name="Boguslavskiy L."/>
            <person name="Bonnet C."/>
            <person name="Boukhgalter B."/>
            <person name="Bourzgui I."/>
            <person name="Brown A."/>
            <person name="Cahill P."/>
            <person name="Channer S."/>
            <person name="Cheshatsang Y."/>
            <person name="Chuda L."/>
            <person name="Citroen M."/>
            <person name="Collymore A."/>
            <person name="Cooke P."/>
            <person name="Costello M."/>
            <person name="D'Aco K."/>
            <person name="Daza R."/>
            <person name="De Haan G."/>
            <person name="DeGray S."/>
            <person name="DeMaso C."/>
            <person name="Dhargay N."/>
            <person name="Dooley K."/>
            <person name="Dooley E."/>
            <person name="Doricent M."/>
            <person name="Dorje P."/>
            <person name="Dorjee K."/>
            <person name="Dupes A."/>
            <person name="Elong R."/>
            <person name="Falk J."/>
            <person name="Farina A."/>
            <person name="Faro S."/>
            <person name="Ferguson D."/>
            <person name="Fisher S."/>
            <person name="Foley C.D."/>
            <person name="Franke A."/>
            <person name="Friedrich D."/>
            <person name="Gadbois L."/>
            <person name="Gearin G."/>
            <person name="Gearin C.R."/>
            <person name="Giannoukos G."/>
            <person name="Goode T."/>
            <person name="Graham J."/>
            <person name="Grandbois E."/>
            <person name="Grewal S."/>
            <person name="Gyaltsen K."/>
            <person name="Hafez N."/>
            <person name="Hagos B."/>
            <person name="Hall J."/>
            <person name="Henson C."/>
            <person name="Hollinger A."/>
            <person name="Honan T."/>
            <person name="Huard M.D."/>
            <person name="Hughes L."/>
            <person name="Hurhula B."/>
            <person name="Husby M.E."/>
            <person name="Kamat A."/>
            <person name="Kanga B."/>
            <person name="Kashin S."/>
            <person name="Khazanovich D."/>
            <person name="Kisner P."/>
            <person name="Lance K."/>
            <person name="Lara M."/>
            <person name="Lee W."/>
            <person name="Lennon N."/>
            <person name="Letendre F."/>
            <person name="LeVine R."/>
            <person name="Lipovsky A."/>
            <person name="Liu X."/>
            <person name="Liu J."/>
            <person name="Liu S."/>
            <person name="Lokyitsang T."/>
            <person name="Lokyitsang Y."/>
            <person name="Lubonja R."/>
            <person name="Lui A."/>
            <person name="MacDonald P."/>
            <person name="Magnisalis V."/>
            <person name="Maru K."/>
            <person name="Matthews C."/>
            <person name="McCusker W."/>
            <person name="McDonough S."/>
            <person name="Mehta T."/>
            <person name="Meldrim J."/>
            <person name="Meneus L."/>
            <person name="Mihai O."/>
            <person name="Mihalev A."/>
            <person name="Mihova T."/>
            <person name="Mittelman R."/>
            <person name="Mlenga V."/>
            <person name="Montmayeur A."/>
            <person name="Mulrain L."/>
            <person name="Navidi A."/>
            <person name="Naylor J."/>
            <person name="Negash T."/>
            <person name="Nguyen T."/>
            <person name="Nguyen N."/>
            <person name="Nicol R."/>
            <person name="Norbu C."/>
            <person name="Norbu N."/>
            <person name="Novod N."/>
            <person name="O'Neill B."/>
            <person name="Osman S."/>
            <person name="Markiewicz E."/>
            <person name="Oyono O.L."/>
            <person name="Patti C."/>
            <person name="Phunkhang P."/>
            <person name="Pierre F."/>
            <person name="Priest M."/>
            <person name="Raghuraman S."/>
            <person name="Rege F."/>
            <person name="Reyes R."/>
            <person name="Rise C."/>
            <person name="Rogov P."/>
            <person name="Ross K."/>
            <person name="Ryan E."/>
            <person name="Settipalli S."/>
            <person name="Shea T."/>
            <person name="Sherpa N."/>
            <person name="Shi L."/>
            <person name="Shih D."/>
            <person name="Sparrow T."/>
            <person name="Spaulding J."/>
            <person name="Stalker J."/>
            <person name="Stange-Thomann N."/>
            <person name="Stavropoulos S."/>
            <person name="Stone C."/>
            <person name="Strader C."/>
            <person name="Tesfaye S."/>
            <person name="Thomson T."/>
            <person name="Thoulutsang Y."/>
            <person name="Thoulutsang D."/>
            <person name="Topham K."/>
            <person name="Topping I."/>
            <person name="Tsamla T."/>
            <person name="Vassiliev H."/>
            <person name="Vo A."/>
            <person name="Wangchuk T."/>
            <person name="Wangdi T."/>
            <person name="Weiand M."/>
            <person name="Wilkinson J."/>
            <person name="Wilson A."/>
            <person name="Yadav S."/>
            <person name="Young G."/>
            <person name="Yu Q."/>
            <person name="Zembek L."/>
            <person name="Zhong D."/>
            <person name="Zimmer A."/>
            <person name="Zwirko Z."/>
            <person name="Jaffe D.B."/>
            <person name="Alvarez P."/>
            <person name="Brockman W."/>
            <person name="Butler J."/>
            <person name="Chin C."/>
            <person name="Gnerre S."/>
            <person name="Grabherr M."/>
            <person name="Kleber M."/>
            <person name="Mauceli E."/>
            <person name="MacCallum I."/>
        </authorList>
    </citation>
    <scope>NUCLEOTIDE SEQUENCE [LARGE SCALE GENOMIC DNA]</scope>
    <source>
        <strain evidence="13">TSC#14024-0371.13</strain>
        <strain evidence="15">Tucson 14024-0371.13</strain>
    </source>
</reference>
<evidence type="ECO:0000256" key="8">
    <source>
        <dbReference type="ARBA" id="ARBA00023136"/>
    </source>
</evidence>
<dbReference type="OrthoDB" id="9944568at2759"/>
<feature type="transmembrane region" description="Helical" evidence="10">
    <location>
        <begin position="163"/>
        <end position="182"/>
    </location>
</feature>
<keyword evidence="6 10" id="KW-1133">Transmembrane helix</keyword>
<dbReference type="EMBL" id="CH902619">
    <property type="protein sequence ID" value="EDV38193.2"/>
    <property type="molecule type" value="Genomic_DNA"/>
</dbReference>
<dbReference type="InterPro" id="IPR027470">
    <property type="entry name" value="Cation_efflux_CTD"/>
</dbReference>
<evidence type="ECO:0000256" key="9">
    <source>
        <dbReference type="SAM" id="MobiDB-lite"/>
    </source>
</evidence>
<dbReference type="InterPro" id="IPR002524">
    <property type="entry name" value="Cation_efflux"/>
</dbReference>
<dbReference type="PANTHER" id="PTHR11562:SF84">
    <property type="entry name" value="LD05335P"/>
    <property type="match status" value="1"/>
</dbReference>
<keyword evidence="5" id="KW-0862">Zinc</keyword>
<feature type="domain" description="Cation efflux protein cytoplasmic" evidence="12">
    <location>
        <begin position="431"/>
        <end position="504"/>
    </location>
</feature>
<dbReference type="CTD" id="35513"/>
<dbReference type="GO" id="GO:0005385">
    <property type="term" value="F:zinc ion transmembrane transporter activity"/>
    <property type="evidence" value="ECO:0007669"/>
    <property type="project" value="TreeGrafter"/>
</dbReference>
<organism evidence="13 15">
    <name type="scientific">Drosophila ananassae</name>
    <name type="common">Fruit fly</name>
    <dbReference type="NCBI Taxonomy" id="7217"/>
    <lineage>
        <taxon>Eukaryota</taxon>
        <taxon>Metazoa</taxon>
        <taxon>Ecdysozoa</taxon>
        <taxon>Arthropoda</taxon>
        <taxon>Hexapoda</taxon>
        <taxon>Insecta</taxon>
        <taxon>Pterygota</taxon>
        <taxon>Neoptera</taxon>
        <taxon>Endopterygota</taxon>
        <taxon>Diptera</taxon>
        <taxon>Brachycera</taxon>
        <taxon>Muscomorpha</taxon>
        <taxon>Ephydroidea</taxon>
        <taxon>Drosophilidae</taxon>
        <taxon>Drosophila</taxon>
        <taxon>Sophophora</taxon>
    </lineage>
</organism>
<dbReference type="PANTHER" id="PTHR11562">
    <property type="entry name" value="CATION EFFLUX PROTEIN/ ZINC TRANSPORTER"/>
    <property type="match status" value="1"/>
</dbReference>
<feature type="compositionally biased region" description="Basic residues" evidence="9">
    <location>
        <begin position="266"/>
        <end position="277"/>
    </location>
</feature>
<evidence type="ECO:0000256" key="3">
    <source>
        <dbReference type="ARBA" id="ARBA00022448"/>
    </source>
</evidence>
<dbReference type="InterPro" id="IPR027469">
    <property type="entry name" value="Cation_efflux_TMD_sf"/>
</dbReference>
<dbReference type="STRING" id="7217.B3MBP7"/>
<feature type="compositionally biased region" description="Basic and acidic residues" evidence="9">
    <location>
        <begin position="1"/>
        <end position="17"/>
    </location>
</feature>
<comment type="subcellular location">
    <subcellularLocation>
        <location evidence="1">Membrane</location>
        <topology evidence="1">Multi-pass membrane protein</topology>
    </subcellularLocation>
</comment>
<dbReference type="EMBL" id="CH902619">
    <property type="protein sequence ID" value="KPU77315.1"/>
    <property type="molecule type" value="Genomic_DNA"/>
</dbReference>
<evidence type="ECO:0000256" key="1">
    <source>
        <dbReference type="ARBA" id="ARBA00004141"/>
    </source>
</evidence>
<dbReference type="GeneID" id="6496671"/>
<feature type="compositionally biased region" description="Acidic residues" evidence="9">
    <location>
        <begin position="18"/>
        <end position="27"/>
    </location>
</feature>
<feature type="transmembrane region" description="Helical" evidence="10">
    <location>
        <begin position="368"/>
        <end position="391"/>
    </location>
</feature>
<keyword evidence="7" id="KW-0406">Ion transport</keyword>
<accession>B3MBP7</accession>
<keyword evidence="8 10" id="KW-0472">Membrane</keyword>
<dbReference type="GO" id="GO:0010312">
    <property type="term" value="P:detoxification of zinc ion"/>
    <property type="evidence" value="ECO:0007669"/>
    <property type="project" value="EnsemblMetazoa"/>
</dbReference>
<dbReference type="eggNOG" id="KOG1482">
    <property type="taxonomic scope" value="Eukaryota"/>
</dbReference>
<dbReference type="GO" id="GO:0005886">
    <property type="term" value="C:plasma membrane"/>
    <property type="evidence" value="ECO:0007669"/>
    <property type="project" value="TreeGrafter"/>
</dbReference>
<evidence type="ECO:0000256" key="6">
    <source>
        <dbReference type="ARBA" id="ARBA00022989"/>
    </source>
</evidence>
<feature type="region of interest" description="Disordered" evidence="9">
    <location>
        <begin position="266"/>
        <end position="301"/>
    </location>
</feature>
<feature type="transmembrane region" description="Helical" evidence="10">
    <location>
        <begin position="203"/>
        <end position="226"/>
    </location>
</feature>
<evidence type="ECO:0000259" key="11">
    <source>
        <dbReference type="Pfam" id="PF01545"/>
    </source>
</evidence>
<feature type="domain" description="Cation efflux protein transmembrane" evidence="11">
    <location>
        <begin position="133"/>
        <end position="426"/>
    </location>
</feature>
<reference evidence="13" key="3">
    <citation type="submission" date="2015-10" db="EMBL/GenBank/DDBJ databases">
        <authorList>
            <consortium name="FlyBase"/>
        </authorList>
    </citation>
    <scope>NUCLEOTIDE SEQUENCE</scope>
    <source>
        <strain evidence="13">TSC#14024-0371.13</strain>
    </source>
</reference>
<evidence type="ECO:0000256" key="7">
    <source>
        <dbReference type="ARBA" id="ARBA00023065"/>
    </source>
</evidence>
<dbReference type="AlphaFoldDB" id="B3MBP7"/>
<evidence type="ECO:0000313" key="14">
    <source>
        <dbReference type="EMBL" id="KPU77315.1"/>
    </source>
</evidence>
<dbReference type="Pfam" id="PF16916">
    <property type="entry name" value="ZT_dimer"/>
    <property type="match status" value="1"/>
</dbReference>
<dbReference type="FunCoup" id="B3MBP7">
    <property type="interactions" value="74"/>
</dbReference>
<evidence type="ECO:0000313" key="13">
    <source>
        <dbReference type="EMBL" id="EDV38193.2"/>
    </source>
</evidence>
<feature type="transmembrane region" description="Helical" evidence="10">
    <location>
        <begin position="397"/>
        <end position="418"/>
    </location>
</feature>
<feature type="region of interest" description="Disordered" evidence="9">
    <location>
        <begin position="1"/>
        <end position="46"/>
    </location>
</feature>
<feature type="transmembrane region" description="Helical" evidence="10">
    <location>
        <begin position="133"/>
        <end position="157"/>
    </location>
</feature>
<evidence type="ECO:0000256" key="4">
    <source>
        <dbReference type="ARBA" id="ARBA00022692"/>
    </source>
</evidence>
<protein>
    <submittedName>
        <fullName evidence="14">Uncharacterized protein, isoform D</fullName>
    </submittedName>
    <submittedName>
        <fullName evidence="13">Uncharacterized protein, isoform E</fullName>
    </submittedName>
</protein>
<keyword evidence="3" id="KW-0813">Transport</keyword>
<dbReference type="SMR" id="B3MBP7"/>
<keyword evidence="15" id="KW-1185">Reference proteome</keyword>
<dbReference type="KEGG" id="dan:6496671"/>
<dbReference type="SUPFAM" id="SSF161111">
    <property type="entry name" value="Cation efflux protein transmembrane domain-like"/>
    <property type="match status" value="1"/>
</dbReference>
<dbReference type="NCBIfam" id="TIGR01297">
    <property type="entry name" value="CDF"/>
    <property type="match status" value="1"/>
</dbReference>
<evidence type="ECO:0000259" key="12">
    <source>
        <dbReference type="Pfam" id="PF16916"/>
    </source>
</evidence>